<organism evidence="1 2">
    <name type="scientific">Polarella glacialis</name>
    <name type="common">Dinoflagellate</name>
    <dbReference type="NCBI Taxonomy" id="89957"/>
    <lineage>
        <taxon>Eukaryota</taxon>
        <taxon>Sar</taxon>
        <taxon>Alveolata</taxon>
        <taxon>Dinophyceae</taxon>
        <taxon>Suessiales</taxon>
        <taxon>Suessiaceae</taxon>
        <taxon>Polarella</taxon>
    </lineage>
</organism>
<evidence type="ECO:0000313" key="1">
    <source>
        <dbReference type="EMBL" id="CAE8650879.1"/>
    </source>
</evidence>
<protein>
    <submittedName>
        <fullName evidence="1">Uncharacterized protein</fullName>
    </submittedName>
</protein>
<name>A0A813IHM2_POLGL</name>
<feature type="non-terminal residue" evidence="1">
    <location>
        <position position="151"/>
    </location>
</feature>
<proteinExistence type="predicted"/>
<dbReference type="AlphaFoldDB" id="A0A813IHM2"/>
<feature type="non-terminal residue" evidence="1">
    <location>
        <position position="1"/>
    </location>
</feature>
<dbReference type="Proteomes" id="UP000626109">
    <property type="component" value="Unassembled WGS sequence"/>
</dbReference>
<reference evidence="1" key="1">
    <citation type="submission" date="2021-02" db="EMBL/GenBank/DDBJ databases">
        <authorList>
            <person name="Dougan E. K."/>
            <person name="Rhodes N."/>
            <person name="Thang M."/>
            <person name="Chan C."/>
        </authorList>
    </citation>
    <scope>NUCLEOTIDE SEQUENCE</scope>
</reference>
<gene>
    <name evidence="1" type="ORF">PGLA2088_LOCUS8665</name>
</gene>
<comment type="caution">
    <text evidence="1">The sequence shown here is derived from an EMBL/GenBank/DDBJ whole genome shotgun (WGS) entry which is preliminary data.</text>
</comment>
<accession>A0A813IHM2</accession>
<evidence type="ECO:0000313" key="2">
    <source>
        <dbReference type="Proteomes" id="UP000626109"/>
    </source>
</evidence>
<sequence length="151" mass="16744">EQTYHLACGFCRWSSRGRSLEAAQPEQLIAQIVALEREGEPRQRMGALVEAFRARAQDQQRERELAHRLQRRSTIARGSFSVGSSSAFAARRFSSALAMRGNARLSQAALLPGGFLDSERPSTGQWGIDNLEAKLMEQAVRSKDLRAEAGQ</sequence>
<dbReference type="EMBL" id="CAJNNW010009336">
    <property type="protein sequence ID" value="CAE8650879.1"/>
    <property type="molecule type" value="Genomic_DNA"/>
</dbReference>